<dbReference type="Gene3D" id="3.40.190.150">
    <property type="entry name" value="Bordetella uptake gene, domain 1"/>
    <property type="match status" value="1"/>
</dbReference>
<dbReference type="STRING" id="1399968.CI15_20585"/>
<dbReference type="CDD" id="cd07012">
    <property type="entry name" value="PBP2_Bug_TTT"/>
    <property type="match status" value="1"/>
</dbReference>
<evidence type="ECO:0000313" key="3">
    <source>
        <dbReference type="EMBL" id="KXU85555.1"/>
    </source>
</evidence>
<dbReference type="PANTHER" id="PTHR42928:SF5">
    <property type="entry name" value="BLR1237 PROTEIN"/>
    <property type="match status" value="1"/>
</dbReference>
<evidence type="ECO:0000256" key="2">
    <source>
        <dbReference type="SAM" id="SignalP"/>
    </source>
</evidence>
<feature type="chain" id="PRO_5007551342" evidence="2">
    <location>
        <begin position="28"/>
        <end position="325"/>
    </location>
</feature>
<evidence type="ECO:0000256" key="1">
    <source>
        <dbReference type="ARBA" id="ARBA00006987"/>
    </source>
</evidence>
<dbReference type="PIRSF" id="PIRSF017082">
    <property type="entry name" value="YflP"/>
    <property type="match status" value="1"/>
</dbReference>
<keyword evidence="2" id="KW-0732">Signal</keyword>
<dbReference type="OrthoDB" id="8678477at2"/>
<protein>
    <submittedName>
        <fullName evidence="3">C4-dicarboxylate ABC transporter substrate-binding protein</fullName>
    </submittedName>
</protein>
<dbReference type="PANTHER" id="PTHR42928">
    <property type="entry name" value="TRICARBOXYLATE-BINDING PROTEIN"/>
    <property type="match status" value="1"/>
</dbReference>
<proteinExistence type="inferred from homology"/>
<reference evidence="3 4" key="1">
    <citation type="journal article" date="2015" name="Int. J. Syst. Evol. Microbiol.">
        <title>Burkholderia monticola sp. nov., isolated from mountain soil.</title>
        <authorList>
            <person name="Baek I."/>
            <person name="Seo B."/>
            <person name="Lee I."/>
            <person name="Yi H."/>
            <person name="Chun J."/>
        </authorList>
    </citation>
    <scope>NUCLEOTIDE SEQUENCE [LARGE SCALE GENOMIC DNA]</scope>
    <source>
        <strain evidence="3 4">JC2948</strain>
    </source>
</reference>
<dbReference type="RefSeq" id="WP_062130321.1">
    <property type="nucleotide sequence ID" value="NZ_LRBG01000031.1"/>
</dbReference>
<dbReference type="InterPro" id="IPR042100">
    <property type="entry name" value="Bug_dom1"/>
</dbReference>
<gene>
    <name evidence="3" type="ORF">CI15_20585</name>
</gene>
<name>A0A149PKH7_9BURK</name>
<dbReference type="AlphaFoldDB" id="A0A149PKH7"/>
<accession>A0A149PKH7</accession>
<dbReference type="EMBL" id="LRBG01000031">
    <property type="protein sequence ID" value="KXU85555.1"/>
    <property type="molecule type" value="Genomic_DNA"/>
</dbReference>
<dbReference type="SUPFAM" id="SSF53850">
    <property type="entry name" value="Periplasmic binding protein-like II"/>
    <property type="match status" value="1"/>
</dbReference>
<keyword evidence="4" id="KW-1185">Reference proteome</keyword>
<feature type="signal peptide" evidence="2">
    <location>
        <begin position="1"/>
        <end position="27"/>
    </location>
</feature>
<organism evidence="3 4">
    <name type="scientific">Paraburkholderia monticola</name>
    <dbReference type="NCBI Taxonomy" id="1399968"/>
    <lineage>
        <taxon>Bacteria</taxon>
        <taxon>Pseudomonadati</taxon>
        <taxon>Pseudomonadota</taxon>
        <taxon>Betaproteobacteria</taxon>
        <taxon>Burkholderiales</taxon>
        <taxon>Burkholderiaceae</taxon>
        <taxon>Paraburkholderia</taxon>
    </lineage>
</organism>
<dbReference type="Gene3D" id="3.40.190.10">
    <property type="entry name" value="Periplasmic binding protein-like II"/>
    <property type="match status" value="1"/>
</dbReference>
<dbReference type="InterPro" id="IPR005064">
    <property type="entry name" value="BUG"/>
</dbReference>
<dbReference type="Pfam" id="PF03401">
    <property type="entry name" value="TctC"/>
    <property type="match status" value="1"/>
</dbReference>
<dbReference type="Proteomes" id="UP000075613">
    <property type="component" value="Unassembled WGS sequence"/>
</dbReference>
<evidence type="ECO:0000313" key="4">
    <source>
        <dbReference type="Proteomes" id="UP000075613"/>
    </source>
</evidence>
<sequence length="325" mass="34452">MMKRRDFLAALGAPVLLGAGWTLDAHAADYPSSPVRFINPYAAGSDDVQARIIAKALATYLKQPVIVEAHPGAGGNIAAHYVANSAPDGYTMLLGISAIFEANPLLYREPGFSPDGFRHVSLLSEQQFVLVVNPSVPARSVPELIEYARTHPGKLTNATAGIGSNLYLAALEFTSKANVKIENVPYKGGAEDTVAVLGGFADMEFGGVPNVLPHIGTGKLRALGVTGRKRVAVLPDVPTIAEAGLPGYEFAVWNCISVPKATPTAVVATLHDAVVKSIAEDEVRHSLEKLGFAPLSSSPDEIGRRIQAEAPMWRDLFKVAGIKPQ</sequence>
<comment type="similarity">
    <text evidence="1">Belongs to the UPF0065 (bug) family.</text>
</comment>
<comment type="caution">
    <text evidence="3">The sequence shown here is derived from an EMBL/GenBank/DDBJ whole genome shotgun (WGS) entry which is preliminary data.</text>
</comment>